<feature type="domain" description="Carboxymuconolactone decarboxylase-like" evidence="1">
    <location>
        <begin position="43"/>
        <end position="101"/>
    </location>
</feature>
<reference evidence="3" key="1">
    <citation type="submission" date="2017-03" db="EMBL/GenBank/DDBJ databases">
        <title>Genomes of endolithic fungi from Antarctica.</title>
        <authorList>
            <person name="Coleine C."/>
            <person name="Masonjones S."/>
            <person name="Stajich J.E."/>
        </authorList>
    </citation>
    <scope>NUCLEOTIDE SEQUENCE [LARGE SCALE GENOMIC DNA]</scope>
    <source>
        <strain evidence="3">CCFEE 5527</strain>
    </source>
</reference>
<organism evidence="2 3">
    <name type="scientific">Cryoendolithus antarcticus</name>
    <dbReference type="NCBI Taxonomy" id="1507870"/>
    <lineage>
        <taxon>Eukaryota</taxon>
        <taxon>Fungi</taxon>
        <taxon>Dikarya</taxon>
        <taxon>Ascomycota</taxon>
        <taxon>Pezizomycotina</taxon>
        <taxon>Dothideomycetes</taxon>
        <taxon>Dothideomycetidae</taxon>
        <taxon>Cladosporiales</taxon>
        <taxon>Cladosporiaceae</taxon>
        <taxon>Cryoendolithus</taxon>
    </lineage>
</organism>
<proteinExistence type="predicted"/>
<dbReference type="PANTHER" id="PTHR34846:SF9">
    <property type="entry name" value="4-CARBOXYMUCONOLACTONE DECARBOXYLASE FAMILY PROTEIN (AFU_ORTHOLOGUE AFUA_1G03690)"/>
    <property type="match status" value="1"/>
</dbReference>
<dbReference type="Proteomes" id="UP000192596">
    <property type="component" value="Unassembled WGS sequence"/>
</dbReference>
<name>A0A1V8TEQ7_9PEZI</name>
<protein>
    <recommendedName>
        <fullName evidence="1">Carboxymuconolactone decarboxylase-like domain-containing protein</fullName>
    </recommendedName>
</protein>
<dbReference type="InterPro" id="IPR029032">
    <property type="entry name" value="AhpD-like"/>
</dbReference>
<dbReference type="InterPro" id="IPR003779">
    <property type="entry name" value="CMD-like"/>
</dbReference>
<sequence>MRLPYIPDDPQMPNEEDAAVVQRVKDRRGGKLIALDKTLLHAPPVADGWNSFLKAIRTQTTLPDSVRETAICRIAALNQAWYEWDAHVPILEKADVLDKSAIERLKERSKVKESGSEPGFDKKHLAVLRYTDAMTLGCVVPQAIFDELKSHYSDREVVEITSTVAAYNCVSRFLVALDVGEMAQKYNVDMS</sequence>
<accession>A0A1V8TEQ7</accession>
<comment type="caution">
    <text evidence="2">The sequence shown here is derived from an EMBL/GenBank/DDBJ whole genome shotgun (WGS) entry which is preliminary data.</text>
</comment>
<gene>
    <name evidence="2" type="ORF">B0A48_04209</name>
</gene>
<dbReference type="OrthoDB" id="2135488at2759"/>
<dbReference type="Pfam" id="PF02627">
    <property type="entry name" value="CMD"/>
    <property type="match status" value="1"/>
</dbReference>
<dbReference type="InParanoid" id="A0A1V8TEQ7"/>
<dbReference type="AlphaFoldDB" id="A0A1V8TEQ7"/>
<dbReference type="Gene3D" id="1.20.1290.10">
    <property type="entry name" value="AhpD-like"/>
    <property type="match status" value="1"/>
</dbReference>
<evidence type="ECO:0000313" key="3">
    <source>
        <dbReference type="Proteomes" id="UP000192596"/>
    </source>
</evidence>
<evidence type="ECO:0000313" key="2">
    <source>
        <dbReference type="EMBL" id="OQO09857.1"/>
    </source>
</evidence>
<dbReference type="SUPFAM" id="SSF69118">
    <property type="entry name" value="AhpD-like"/>
    <property type="match status" value="1"/>
</dbReference>
<keyword evidence="3" id="KW-1185">Reference proteome</keyword>
<evidence type="ECO:0000259" key="1">
    <source>
        <dbReference type="Pfam" id="PF02627"/>
    </source>
</evidence>
<dbReference type="GO" id="GO:0051920">
    <property type="term" value="F:peroxiredoxin activity"/>
    <property type="evidence" value="ECO:0007669"/>
    <property type="project" value="InterPro"/>
</dbReference>
<dbReference type="PANTHER" id="PTHR34846">
    <property type="entry name" value="4-CARBOXYMUCONOLACTONE DECARBOXYLASE FAMILY PROTEIN (AFU_ORTHOLOGUE AFUA_6G11590)"/>
    <property type="match status" value="1"/>
</dbReference>
<dbReference type="EMBL" id="NAJO01000009">
    <property type="protein sequence ID" value="OQO09857.1"/>
    <property type="molecule type" value="Genomic_DNA"/>
</dbReference>